<proteinExistence type="predicted"/>
<reference evidence="2" key="1">
    <citation type="journal article" date="2017" name="Genome Biol.">
        <title>Comparative genomics reveals high biological diversity and specific adaptations in the industrially and medically important fungal genus Aspergillus.</title>
        <authorList>
            <person name="de Vries R.P."/>
            <person name="Riley R."/>
            <person name="Wiebenga A."/>
            <person name="Aguilar-Osorio G."/>
            <person name="Amillis S."/>
            <person name="Uchima C.A."/>
            <person name="Anderluh G."/>
            <person name="Asadollahi M."/>
            <person name="Askin M."/>
            <person name="Barry K."/>
            <person name="Battaglia E."/>
            <person name="Bayram O."/>
            <person name="Benocci T."/>
            <person name="Braus-Stromeyer S.A."/>
            <person name="Caldana C."/>
            <person name="Canovas D."/>
            <person name="Cerqueira G.C."/>
            <person name="Chen F."/>
            <person name="Chen W."/>
            <person name="Choi C."/>
            <person name="Clum A."/>
            <person name="Dos Santos R.A."/>
            <person name="Damasio A.R."/>
            <person name="Diallinas G."/>
            <person name="Emri T."/>
            <person name="Fekete E."/>
            <person name="Flipphi M."/>
            <person name="Freyberg S."/>
            <person name="Gallo A."/>
            <person name="Gournas C."/>
            <person name="Habgood R."/>
            <person name="Hainaut M."/>
            <person name="Harispe M.L."/>
            <person name="Henrissat B."/>
            <person name="Hilden K.S."/>
            <person name="Hope R."/>
            <person name="Hossain A."/>
            <person name="Karabika E."/>
            <person name="Karaffa L."/>
            <person name="Karanyi Z."/>
            <person name="Krasevec N."/>
            <person name="Kuo A."/>
            <person name="Kusch H."/>
            <person name="LaButti K."/>
            <person name="Lagendijk E.L."/>
            <person name="Lapidus A."/>
            <person name="Levasseur A."/>
            <person name="Lindquist E."/>
            <person name="Lipzen A."/>
            <person name="Logrieco A.F."/>
            <person name="MacCabe A."/>
            <person name="Maekelae M.R."/>
            <person name="Malavazi I."/>
            <person name="Melin P."/>
            <person name="Meyer V."/>
            <person name="Mielnichuk N."/>
            <person name="Miskei M."/>
            <person name="Molnar A.P."/>
            <person name="Mule G."/>
            <person name="Ngan C.Y."/>
            <person name="Orejas M."/>
            <person name="Orosz E."/>
            <person name="Ouedraogo J.P."/>
            <person name="Overkamp K.M."/>
            <person name="Park H.-S."/>
            <person name="Perrone G."/>
            <person name="Piumi F."/>
            <person name="Punt P.J."/>
            <person name="Ram A.F."/>
            <person name="Ramon A."/>
            <person name="Rauscher S."/>
            <person name="Record E."/>
            <person name="Riano-Pachon D.M."/>
            <person name="Robert V."/>
            <person name="Roehrig J."/>
            <person name="Ruller R."/>
            <person name="Salamov A."/>
            <person name="Salih N.S."/>
            <person name="Samson R.A."/>
            <person name="Sandor E."/>
            <person name="Sanguinetti M."/>
            <person name="Schuetze T."/>
            <person name="Sepcic K."/>
            <person name="Shelest E."/>
            <person name="Sherlock G."/>
            <person name="Sophianopoulou V."/>
            <person name="Squina F.M."/>
            <person name="Sun H."/>
            <person name="Susca A."/>
            <person name="Todd R.B."/>
            <person name="Tsang A."/>
            <person name="Unkles S.E."/>
            <person name="van de Wiele N."/>
            <person name="van Rossen-Uffink D."/>
            <person name="Oliveira J.V."/>
            <person name="Vesth T.C."/>
            <person name="Visser J."/>
            <person name="Yu J.-H."/>
            <person name="Zhou M."/>
            <person name="Andersen M.R."/>
            <person name="Archer D.B."/>
            <person name="Baker S.E."/>
            <person name="Benoit I."/>
            <person name="Brakhage A.A."/>
            <person name="Braus G.H."/>
            <person name="Fischer R."/>
            <person name="Frisvad J.C."/>
            <person name="Goldman G.H."/>
            <person name="Houbraken J."/>
            <person name="Oakley B."/>
            <person name="Pocsi I."/>
            <person name="Scazzocchio C."/>
            <person name="Seiboth B."/>
            <person name="vanKuyk P.A."/>
            <person name="Wortman J."/>
            <person name="Dyer P.S."/>
            <person name="Grigoriev I.V."/>
        </authorList>
    </citation>
    <scope>NUCLEOTIDE SEQUENCE [LARGE SCALE GENOMIC DNA]</scope>
    <source>
        <strain evidence="2">CBS 134.48</strain>
    </source>
</reference>
<accession>A0A1L9N5G9</accession>
<name>A0A1L9N5G9_ASPTC</name>
<organism evidence="1 2">
    <name type="scientific">Aspergillus tubingensis (strain CBS 134.48)</name>
    <dbReference type="NCBI Taxonomy" id="767770"/>
    <lineage>
        <taxon>Eukaryota</taxon>
        <taxon>Fungi</taxon>
        <taxon>Dikarya</taxon>
        <taxon>Ascomycota</taxon>
        <taxon>Pezizomycotina</taxon>
        <taxon>Eurotiomycetes</taxon>
        <taxon>Eurotiomycetidae</taxon>
        <taxon>Eurotiales</taxon>
        <taxon>Aspergillaceae</taxon>
        <taxon>Aspergillus</taxon>
        <taxon>Aspergillus subgen. Circumdati</taxon>
    </lineage>
</organism>
<protein>
    <submittedName>
        <fullName evidence="1">Uncharacterized protein</fullName>
    </submittedName>
</protein>
<dbReference type="AlphaFoldDB" id="A0A1L9N5G9"/>
<evidence type="ECO:0000313" key="1">
    <source>
        <dbReference type="EMBL" id="OJI84528.1"/>
    </source>
</evidence>
<dbReference type="EMBL" id="KV878203">
    <property type="protein sequence ID" value="OJI84528.1"/>
    <property type="molecule type" value="Genomic_DNA"/>
</dbReference>
<dbReference type="VEuPathDB" id="FungiDB:ASPTUDRAFT_668900"/>
<gene>
    <name evidence="1" type="ORF">ASPTUDRAFT_668900</name>
</gene>
<evidence type="ECO:0000313" key="2">
    <source>
        <dbReference type="Proteomes" id="UP000184304"/>
    </source>
</evidence>
<dbReference type="Proteomes" id="UP000184304">
    <property type="component" value="Unassembled WGS sequence"/>
</dbReference>
<keyword evidence="2" id="KW-1185">Reference proteome</keyword>
<sequence length="56" mass="6393">MKSILSQLHHVPLCVKYRPSVLPNSTMRYSIGSQYDGAPFVGVSQPRKYILPTFPW</sequence>